<comment type="caution">
    <text evidence="3">The sequence shown here is derived from an EMBL/GenBank/DDBJ whole genome shotgun (WGS) entry which is preliminary data.</text>
</comment>
<proteinExistence type="predicted"/>
<accession>A0ABQ6YDI8</accession>
<gene>
    <name evidence="3" type="ORF">A6D6_00125</name>
</gene>
<keyword evidence="4" id="KW-1185">Reference proteome</keyword>
<evidence type="ECO:0000313" key="3">
    <source>
        <dbReference type="EMBL" id="KAF0808416.1"/>
    </source>
</evidence>
<keyword evidence="2" id="KW-0732">Signal</keyword>
<evidence type="ECO:0000256" key="1">
    <source>
        <dbReference type="SAM" id="MobiDB-lite"/>
    </source>
</evidence>
<evidence type="ECO:0000313" key="4">
    <source>
        <dbReference type="Proteomes" id="UP000771797"/>
    </source>
</evidence>
<feature type="region of interest" description="Disordered" evidence="1">
    <location>
        <begin position="24"/>
        <end position="44"/>
    </location>
</feature>
<organism evidence="3 4">
    <name type="scientific">Alcanivorax xiamenensis</name>
    <dbReference type="NCBI Taxonomy" id="1177156"/>
    <lineage>
        <taxon>Bacteria</taxon>
        <taxon>Pseudomonadati</taxon>
        <taxon>Pseudomonadota</taxon>
        <taxon>Gammaproteobacteria</taxon>
        <taxon>Oceanospirillales</taxon>
        <taxon>Alcanivoracaceae</taxon>
        <taxon>Alcanivorax</taxon>
    </lineage>
</organism>
<sequence>MKSLFSALVMGFALLLVACNEGSSRPAPPPPFSHPPGPPAVAGVPVETHQSTVRLFLDHLARRESRAGWDLLSRESRALYPDIMAFARQTSEQAELAADLLADPALTWTTRAVAPGAQVGVTTVSGETRREGMVDNVAFSWITRFQQGRLTIELPPQADDTLYRWENPSGTGPGGLYQANMPLTIAFPVNQETDVNSVERVHVSLDQRLNVAPMTAMEEEDGSIRHTFSPEPLAPGPHTATVTWCDRELKIWYQSTVTFIVTPTAEPG</sequence>
<dbReference type="RefSeq" id="WP_159659643.1">
    <property type="nucleotide sequence ID" value="NZ_AQPF01000001.1"/>
</dbReference>
<feature type="chain" id="PRO_5046573925" evidence="2">
    <location>
        <begin position="19"/>
        <end position="268"/>
    </location>
</feature>
<dbReference type="EMBL" id="AQPF01000001">
    <property type="protein sequence ID" value="KAF0808416.1"/>
    <property type="molecule type" value="Genomic_DNA"/>
</dbReference>
<reference evidence="3 4" key="1">
    <citation type="submission" date="2012-09" db="EMBL/GenBank/DDBJ databases">
        <title>Genome Sequence of alkane-degrading Bacterium Alcanivorax sp. 6-D-6.</title>
        <authorList>
            <person name="Lai Q."/>
            <person name="Shao Z."/>
        </authorList>
    </citation>
    <scope>NUCLEOTIDE SEQUENCE [LARGE SCALE GENOMIC DNA]</scope>
    <source>
        <strain evidence="3 4">6-D-6</strain>
    </source>
</reference>
<protein>
    <submittedName>
        <fullName evidence="3">Uncharacterized protein</fullName>
    </submittedName>
</protein>
<dbReference type="Proteomes" id="UP000771797">
    <property type="component" value="Unassembled WGS sequence"/>
</dbReference>
<feature type="compositionally biased region" description="Pro residues" evidence="1">
    <location>
        <begin position="26"/>
        <end position="39"/>
    </location>
</feature>
<feature type="signal peptide" evidence="2">
    <location>
        <begin position="1"/>
        <end position="18"/>
    </location>
</feature>
<evidence type="ECO:0000256" key="2">
    <source>
        <dbReference type="SAM" id="SignalP"/>
    </source>
</evidence>
<name>A0ABQ6YDI8_9GAMM</name>
<dbReference type="PROSITE" id="PS51257">
    <property type="entry name" value="PROKAR_LIPOPROTEIN"/>
    <property type="match status" value="1"/>
</dbReference>